<keyword evidence="1" id="KW-0479">Metal-binding</keyword>
<feature type="region of interest" description="Disordered" evidence="2">
    <location>
        <begin position="15"/>
        <end position="83"/>
    </location>
</feature>
<dbReference type="InterPro" id="IPR036236">
    <property type="entry name" value="Znf_C2H2_sf"/>
</dbReference>
<dbReference type="SUPFAM" id="SSF57667">
    <property type="entry name" value="beta-beta-alpha zinc fingers"/>
    <property type="match status" value="1"/>
</dbReference>
<dbReference type="InterPro" id="IPR048420">
    <property type="entry name" value="Zap1-like_Znf1"/>
</dbReference>
<evidence type="ECO:0000313" key="6">
    <source>
        <dbReference type="Proteomes" id="UP001230504"/>
    </source>
</evidence>
<reference evidence="5" key="1">
    <citation type="submission" date="2021-06" db="EMBL/GenBank/DDBJ databases">
        <title>Comparative genomics, transcriptomics and evolutionary studies reveal genomic signatures of adaptation to plant cell wall in hemibiotrophic fungi.</title>
        <authorList>
            <consortium name="DOE Joint Genome Institute"/>
            <person name="Baroncelli R."/>
            <person name="Diaz J.F."/>
            <person name="Benocci T."/>
            <person name="Peng M."/>
            <person name="Battaglia E."/>
            <person name="Haridas S."/>
            <person name="Andreopoulos W."/>
            <person name="Labutti K."/>
            <person name="Pangilinan J."/>
            <person name="Floch G.L."/>
            <person name="Makela M.R."/>
            <person name="Henrissat B."/>
            <person name="Grigoriev I.V."/>
            <person name="Crouch J.A."/>
            <person name="De Vries R.P."/>
            <person name="Sukno S.A."/>
            <person name="Thon M.R."/>
        </authorList>
    </citation>
    <scope>NUCLEOTIDE SEQUENCE</scope>
    <source>
        <strain evidence="5">CBS 125086</strain>
    </source>
</reference>
<evidence type="ECO:0000313" key="5">
    <source>
        <dbReference type="EMBL" id="KAK1596075.1"/>
    </source>
</evidence>
<dbReference type="GeneID" id="85438362"/>
<feature type="transmembrane region" description="Helical" evidence="3">
    <location>
        <begin position="206"/>
        <end position="231"/>
    </location>
</feature>
<evidence type="ECO:0000256" key="3">
    <source>
        <dbReference type="SAM" id="Phobius"/>
    </source>
</evidence>
<feature type="domain" description="C2H2-type" evidence="4">
    <location>
        <begin position="78"/>
        <end position="103"/>
    </location>
</feature>
<name>A0AAD8V937_9PEZI</name>
<dbReference type="InterPro" id="IPR013087">
    <property type="entry name" value="Znf_C2H2_type"/>
</dbReference>
<organism evidence="5 6">
    <name type="scientific">Colletotrichum navitas</name>
    <dbReference type="NCBI Taxonomy" id="681940"/>
    <lineage>
        <taxon>Eukaryota</taxon>
        <taxon>Fungi</taxon>
        <taxon>Dikarya</taxon>
        <taxon>Ascomycota</taxon>
        <taxon>Pezizomycotina</taxon>
        <taxon>Sordariomycetes</taxon>
        <taxon>Hypocreomycetidae</taxon>
        <taxon>Glomerellales</taxon>
        <taxon>Glomerellaceae</taxon>
        <taxon>Colletotrichum</taxon>
        <taxon>Colletotrichum graminicola species complex</taxon>
    </lineage>
</organism>
<keyword evidence="3" id="KW-0472">Membrane</keyword>
<dbReference type="SMART" id="SM00355">
    <property type="entry name" value="ZnF_C2H2"/>
    <property type="match status" value="2"/>
</dbReference>
<evidence type="ECO:0000256" key="2">
    <source>
        <dbReference type="SAM" id="MobiDB-lite"/>
    </source>
</evidence>
<protein>
    <recommendedName>
        <fullName evidence="4">C2H2-type domain-containing protein</fullName>
    </recommendedName>
</protein>
<evidence type="ECO:0000259" key="4">
    <source>
        <dbReference type="PROSITE" id="PS50157"/>
    </source>
</evidence>
<dbReference type="AlphaFoldDB" id="A0AAD8V937"/>
<dbReference type="RefSeq" id="XP_060416994.1">
    <property type="nucleotide sequence ID" value="XM_060554122.1"/>
</dbReference>
<keyword evidence="3" id="KW-1133">Transmembrane helix</keyword>
<keyword evidence="6" id="KW-1185">Reference proteome</keyword>
<feature type="compositionally biased region" description="Low complexity" evidence="2">
    <location>
        <begin position="59"/>
        <end position="73"/>
    </location>
</feature>
<sequence length="260" mass="28838">DLQSGANWDFNDYMHMEAHSLPDQQGEPASPSSHCSVAQEHEEPTPVAGSSRATKNTQKAKTSPTKASTKGSPPKQPVQCDWEGCGRRFPRLTELNKHVKKDHLPPSIPCKARDAATFLGMPPCEMMFYENKDMYRHIRNAHPFFAADPTNGISPEGGHCPVCGEWVARDDNLKRHIDEQHKDMQRGGSPTGWVTDISGRSFCFCLLFRSAFGALGLFALLCLSKCVWFGFSCNSPFLVLDRLVRGITVVLVVNSSFARL</sequence>
<feature type="non-terminal residue" evidence="5">
    <location>
        <position position="1"/>
    </location>
</feature>
<proteinExistence type="predicted"/>
<dbReference type="EMBL" id="JAHLJV010000013">
    <property type="protein sequence ID" value="KAK1596075.1"/>
    <property type="molecule type" value="Genomic_DNA"/>
</dbReference>
<dbReference type="GO" id="GO:0008270">
    <property type="term" value="F:zinc ion binding"/>
    <property type="evidence" value="ECO:0007669"/>
    <property type="project" value="UniProtKB-KW"/>
</dbReference>
<dbReference type="Proteomes" id="UP001230504">
    <property type="component" value="Unassembled WGS sequence"/>
</dbReference>
<gene>
    <name evidence="5" type="ORF">LY79DRAFT_510080</name>
</gene>
<evidence type="ECO:0000256" key="1">
    <source>
        <dbReference type="PROSITE-ProRule" id="PRU00042"/>
    </source>
</evidence>
<accession>A0AAD8V937</accession>
<comment type="caution">
    <text evidence="5">The sequence shown here is derived from an EMBL/GenBank/DDBJ whole genome shotgun (WGS) entry which is preliminary data.</text>
</comment>
<keyword evidence="3" id="KW-0812">Transmembrane</keyword>
<dbReference type="Gene3D" id="3.30.160.60">
    <property type="entry name" value="Classic Zinc Finger"/>
    <property type="match status" value="2"/>
</dbReference>
<dbReference type="Pfam" id="PF21816">
    <property type="entry name" value="Zap1_zf1"/>
    <property type="match status" value="1"/>
</dbReference>
<dbReference type="PROSITE" id="PS00028">
    <property type="entry name" value="ZINC_FINGER_C2H2_1"/>
    <property type="match status" value="2"/>
</dbReference>
<dbReference type="PROSITE" id="PS50157">
    <property type="entry name" value="ZINC_FINGER_C2H2_2"/>
    <property type="match status" value="1"/>
</dbReference>
<keyword evidence="1" id="KW-0863">Zinc-finger</keyword>
<keyword evidence="1" id="KW-0862">Zinc</keyword>